<dbReference type="Proteomes" id="UP000403266">
    <property type="component" value="Unassembled WGS sequence"/>
</dbReference>
<reference evidence="1 2" key="1">
    <citation type="journal article" date="2019" name="Syst. Appl. Microbiol.">
        <title>Microvirga tunisiensis sp. nov., a root nodule symbiotic bacterium isolated from Lupinus micranthus and L. luteus grown in Northern Tunisia.</title>
        <authorList>
            <person name="Msaddak A."/>
            <person name="Rejili M."/>
            <person name="Duran D."/>
            <person name="Mars M."/>
            <person name="Palacios J.M."/>
            <person name="Ruiz-Argueso T."/>
            <person name="Rey L."/>
            <person name="Imperial J."/>
        </authorList>
    </citation>
    <scope>NUCLEOTIDE SEQUENCE [LARGE SCALE GENOMIC DNA]</scope>
    <source>
        <strain evidence="1 2">Lmie10</strain>
    </source>
</reference>
<gene>
    <name evidence="1" type="ORF">FS320_41290</name>
</gene>
<keyword evidence="2" id="KW-1185">Reference proteome</keyword>
<evidence type="ECO:0000313" key="1">
    <source>
        <dbReference type="EMBL" id="MPR31166.1"/>
    </source>
</evidence>
<evidence type="ECO:0000313" key="2">
    <source>
        <dbReference type="Proteomes" id="UP000403266"/>
    </source>
</evidence>
<name>A0A5N7N869_9HYPH</name>
<dbReference type="EMBL" id="VOSK01000564">
    <property type="protein sequence ID" value="MPR31166.1"/>
    <property type="molecule type" value="Genomic_DNA"/>
</dbReference>
<organism evidence="1 2">
    <name type="scientific">Microvirga tunisiensis</name>
    <dbReference type="NCBI Taxonomy" id="2108360"/>
    <lineage>
        <taxon>Bacteria</taxon>
        <taxon>Pseudomonadati</taxon>
        <taxon>Pseudomonadota</taxon>
        <taxon>Alphaproteobacteria</taxon>
        <taxon>Hyphomicrobiales</taxon>
        <taxon>Methylobacteriaceae</taxon>
        <taxon>Microvirga</taxon>
    </lineage>
</organism>
<protein>
    <submittedName>
        <fullName evidence="1">Uncharacterized protein</fullName>
    </submittedName>
</protein>
<dbReference type="OrthoDB" id="7812465at2"/>
<proteinExistence type="predicted"/>
<dbReference type="AlphaFoldDB" id="A0A5N7N869"/>
<dbReference type="RefSeq" id="WP_152718377.1">
    <property type="nucleotide sequence ID" value="NZ_VOSK01000564.1"/>
</dbReference>
<sequence length="348" mass="39023">MGGVKGQRPGPIEALKKRKRNFEKWFREAGDKHGDSFDYSKAAEQFETQKQPQIEIQCKEHDQWFTVTPFGHVQRDGGGCPVCGPLIRGAVRKNNRAAQFRADFAERYPDYELVSPYLGATESITVRCRKHAMEFPATPNGLNQGMAFGGCKECAREGRQQRAAERRITLDDTLKLQPCLPAHVKIIGLDTSYTPTRVIIECEKHGQDRVPKGYLTRKGSHGCPQCGDERVGYTEHRLKHLLATGERGEPCRIGVMDVEVFGIQSVKVGFTSRTLEARYGIALKAIHFSAQLDEIDAIALETEIHSQFNRQSDLRILKAGMRNGGRWGGDTECYWPGARSARPMLDFG</sequence>
<accession>A0A5N7N869</accession>
<comment type="caution">
    <text evidence="1">The sequence shown here is derived from an EMBL/GenBank/DDBJ whole genome shotgun (WGS) entry which is preliminary data.</text>
</comment>